<feature type="domain" description="Sugar-binding" evidence="6">
    <location>
        <begin position="122"/>
        <end position="383"/>
    </location>
</feature>
<keyword evidence="3 7" id="KW-0238">DNA-binding</keyword>
<organism evidence="7 8">
    <name type="scientific">Allostreptomyces psammosilenae</name>
    <dbReference type="NCBI Taxonomy" id="1892865"/>
    <lineage>
        <taxon>Bacteria</taxon>
        <taxon>Bacillati</taxon>
        <taxon>Actinomycetota</taxon>
        <taxon>Actinomycetes</taxon>
        <taxon>Kitasatosporales</taxon>
        <taxon>Streptomycetaceae</taxon>
        <taxon>Allostreptomyces</taxon>
    </lineage>
</organism>
<dbReference type="InterPro" id="IPR007324">
    <property type="entry name" value="Sugar-bd_dom_put"/>
</dbReference>
<dbReference type="Gene3D" id="3.40.50.1360">
    <property type="match status" value="1"/>
</dbReference>
<proteinExistence type="inferred from homology"/>
<dbReference type="InterPro" id="IPR051054">
    <property type="entry name" value="SorC_transcr_regulators"/>
</dbReference>
<dbReference type="InterPro" id="IPR037171">
    <property type="entry name" value="NagB/RpiA_transferase-like"/>
</dbReference>
<dbReference type="Pfam" id="PF04198">
    <property type="entry name" value="Sugar-bind"/>
    <property type="match status" value="1"/>
</dbReference>
<keyword evidence="4" id="KW-0804">Transcription</keyword>
<feature type="compositionally biased region" description="Pro residues" evidence="5">
    <location>
        <begin position="19"/>
        <end position="54"/>
    </location>
</feature>
<evidence type="ECO:0000313" key="7">
    <source>
        <dbReference type="EMBL" id="NYI07285.1"/>
    </source>
</evidence>
<evidence type="ECO:0000259" key="6">
    <source>
        <dbReference type="Pfam" id="PF04198"/>
    </source>
</evidence>
<evidence type="ECO:0000256" key="5">
    <source>
        <dbReference type="SAM" id="MobiDB-lite"/>
    </source>
</evidence>
<dbReference type="InterPro" id="IPR036388">
    <property type="entry name" value="WH-like_DNA-bd_sf"/>
</dbReference>
<keyword evidence="8" id="KW-1185">Reference proteome</keyword>
<evidence type="ECO:0000256" key="4">
    <source>
        <dbReference type="ARBA" id="ARBA00023163"/>
    </source>
</evidence>
<dbReference type="GO" id="GO:0030246">
    <property type="term" value="F:carbohydrate binding"/>
    <property type="evidence" value="ECO:0007669"/>
    <property type="project" value="InterPro"/>
</dbReference>
<evidence type="ECO:0000256" key="1">
    <source>
        <dbReference type="ARBA" id="ARBA00010466"/>
    </source>
</evidence>
<reference evidence="7 8" key="1">
    <citation type="submission" date="2020-07" db="EMBL/GenBank/DDBJ databases">
        <title>Sequencing the genomes of 1000 actinobacteria strains.</title>
        <authorList>
            <person name="Klenk H.-P."/>
        </authorList>
    </citation>
    <scope>NUCLEOTIDE SEQUENCE [LARGE SCALE GENOMIC DNA]</scope>
    <source>
        <strain evidence="7 8">DSM 42178</strain>
    </source>
</reference>
<feature type="compositionally biased region" description="Low complexity" evidence="5">
    <location>
        <begin position="148"/>
        <end position="161"/>
    </location>
</feature>
<dbReference type="GO" id="GO:0003677">
    <property type="term" value="F:DNA binding"/>
    <property type="evidence" value="ECO:0007669"/>
    <property type="project" value="UniProtKB-KW"/>
</dbReference>
<feature type="region of interest" description="Disordered" evidence="5">
    <location>
        <begin position="1"/>
        <end position="61"/>
    </location>
</feature>
<protein>
    <submittedName>
        <fullName evidence="7">DNA-binding transcriptional regulator LsrR (DeoR family)</fullName>
    </submittedName>
</protein>
<dbReference type="RefSeq" id="WP_179815729.1">
    <property type="nucleotide sequence ID" value="NZ_JACBZD010000001.1"/>
</dbReference>
<dbReference type="EMBL" id="JACBZD010000001">
    <property type="protein sequence ID" value="NYI07285.1"/>
    <property type="molecule type" value="Genomic_DNA"/>
</dbReference>
<dbReference type="AlphaFoldDB" id="A0A852ZYZ4"/>
<gene>
    <name evidence="7" type="ORF">FHU37_004228</name>
</gene>
<evidence type="ECO:0000313" key="8">
    <source>
        <dbReference type="Proteomes" id="UP000567795"/>
    </source>
</evidence>
<dbReference type="SUPFAM" id="SSF100950">
    <property type="entry name" value="NagB/RpiA/CoA transferase-like"/>
    <property type="match status" value="1"/>
</dbReference>
<comment type="caution">
    <text evidence="7">The sequence shown here is derived from an EMBL/GenBank/DDBJ whole genome shotgun (WGS) entry which is preliminary data.</text>
</comment>
<feature type="region of interest" description="Disordered" evidence="5">
    <location>
        <begin position="143"/>
        <end position="164"/>
    </location>
</feature>
<feature type="compositionally biased region" description="Basic and acidic residues" evidence="5">
    <location>
        <begin position="1"/>
        <end position="17"/>
    </location>
</feature>
<dbReference type="PANTHER" id="PTHR34294:SF1">
    <property type="entry name" value="TRANSCRIPTIONAL REGULATOR LSRR"/>
    <property type="match status" value="1"/>
</dbReference>
<sequence length="392" mass="39612">MGRPSTERHTAGEERIPGTEPPPAAQAPAPTPPAAPIPPATPALPVTPAPPAAPAPSAADPGPAELLRTAAIARRFYLDGVSKVEIAKEYGLSRFKVARILEAAVDSGIVRIEIRLPARIDAERSEALRRAYGLRHAVVVDPRESAPAGPHEAAGTADAADGSGGPVRRAIGTAGAALLTEVVEADDVLGLASGQTVNAVFAALTRLPRCTVVQLTGTTAGVTLADGPVEAVRHAARLTGGLAVAIYAPLILSDAATTAALRAQPGIAEAFSHFPSVTKAVVSIGAWSRGNSSVHDSLAPREQAQLAERGVVGEVCGHVLDATGRPVVSHLPERTLSVSLERLRAVPEVIAVAGGAAKGQAITAALRSGVISGLVTDAAAADVALRAAASAD</sequence>
<accession>A0A852ZYZ4</accession>
<name>A0A852ZYZ4_9ACTN</name>
<dbReference type="PANTHER" id="PTHR34294">
    <property type="entry name" value="TRANSCRIPTIONAL REGULATOR-RELATED"/>
    <property type="match status" value="1"/>
</dbReference>
<evidence type="ECO:0000256" key="2">
    <source>
        <dbReference type="ARBA" id="ARBA00023015"/>
    </source>
</evidence>
<keyword evidence="2" id="KW-0805">Transcription regulation</keyword>
<dbReference type="Gene3D" id="1.10.10.10">
    <property type="entry name" value="Winged helix-like DNA-binding domain superfamily/Winged helix DNA-binding domain"/>
    <property type="match status" value="1"/>
</dbReference>
<comment type="similarity">
    <text evidence="1">Belongs to the SorC transcriptional regulatory family.</text>
</comment>
<evidence type="ECO:0000256" key="3">
    <source>
        <dbReference type="ARBA" id="ARBA00023125"/>
    </source>
</evidence>
<dbReference type="Proteomes" id="UP000567795">
    <property type="component" value="Unassembled WGS sequence"/>
</dbReference>